<evidence type="ECO:0000313" key="1">
    <source>
        <dbReference type="EMBL" id="KIK63363.1"/>
    </source>
</evidence>
<dbReference type="EMBL" id="KN834764">
    <property type="protein sequence ID" value="KIK63363.1"/>
    <property type="molecule type" value="Genomic_DNA"/>
</dbReference>
<reference evidence="1 2" key="1">
    <citation type="submission" date="2014-04" db="EMBL/GenBank/DDBJ databases">
        <title>Evolutionary Origins and Diversification of the Mycorrhizal Mutualists.</title>
        <authorList>
            <consortium name="DOE Joint Genome Institute"/>
            <consortium name="Mycorrhizal Genomics Consortium"/>
            <person name="Kohler A."/>
            <person name="Kuo A."/>
            <person name="Nagy L.G."/>
            <person name="Floudas D."/>
            <person name="Copeland A."/>
            <person name="Barry K.W."/>
            <person name="Cichocki N."/>
            <person name="Veneault-Fourrey C."/>
            <person name="LaButti K."/>
            <person name="Lindquist E.A."/>
            <person name="Lipzen A."/>
            <person name="Lundell T."/>
            <person name="Morin E."/>
            <person name="Murat C."/>
            <person name="Riley R."/>
            <person name="Ohm R."/>
            <person name="Sun H."/>
            <person name="Tunlid A."/>
            <person name="Henrissat B."/>
            <person name="Grigoriev I.V."/>
            <person name="Hibbett D.S."/>
            <person name="Martin F."/>
        </authorList>
    </citation>
    <scope>NUCLEOTIDE SEQUENCE [LARGE SCALE GENOMIC DNA]</scope>
    <source>
        <strain evidence="1 2">FD-317 M1</strain>
    </source>
</reference>
<protein>
    <submittedName>
        <fullName evidence="1">Uncharacterized protein</fullName>
    </submittedName>
</protein>
<organism evidence="1 2">
    <name type="scientific">Collybiopsis luxurians FD-317 M1</name>
    <dbReference type="NCBI Taxonomy" id="944289"/>
    <lineage>
        <taxon>Eukaryota</taxon>
        <taxon>Fungi</taxon>
        <taxon>Dikarya</taxon>
        <taxon>Basidiomycota</taxon>
        <taxon>Agaricomycotina</taxon>
        <taxon>Agaricomycetes</taxon>
        <taxon>Agaricomycetidae</taxon>
        <taxon>Agaricales</taxon>
        <taxon>Marasmiineae</taxon>
        <taxon>Omphalotaceae</taxon>
        <taxon>Collybiopsis</taxon>
        <taxon>Collybiopsis luxurians</taxon>
    </lineage>
</organism>
<gene>
    <name evidence="1" type="ORF">GYMLUDRAFT_57587</name>
</gene>
<sequence>MYRQCQALAQATVHTACMSSDKENTGEQPSSHVQAPEQCTDKCGFKPTLRQISSTTLTSRQVSNLGTAQDVQLPNAHHMPSPENGSIQMPHMHWTCMQNLPSNFEMNTLQKGIPNLNAHHHSQMQGAPAPSLGWHAAHSSIPICSPIPASQRQSPLQTQAFASCSPGPHASPSDMQVIAPNMQGKANTGPMVSATPGCIPLAGQQPVQPQATLSRQQLAQPQIASWLYLFFPLPVDASTGQMALGFLGYPFQAMYYPQNDGQQQQPTQSPSGSQPPLQLTLNFFYPPFPFMWPGMPFVQLLFPSLSTEDKRQKGKKVLTWEDPQDIIVISFDAPFQMRHGVNTAVATTSQECFKIFISLAYFATKYNDFAAHCIETSKDTIQLEESGAKLRICDHFIPVDEFDVGSKQAFGVAEMFSKLFDRISEKPDFDTLYEPYAQYIDEAYRQWWQHPESKICIDFFHNGVFSEIMHIHQAKAEAKAKKMAQKM</sequence>
<accession>A0A0D0D2C4</accession>
<dbReference type="Proteomes" id="UP000053593">
    <property type="component" value="Unassembled WGS sequence"/>
</dbReference>
<name>A0A0D0D2C4_9AGAR</name>
<proteinExistence type="predicted"/>
<evidence type="ECO:0000313" key="2">
    <source>
        <dbReference type="Proteomes" id="UP000053593"/>
    </source>
</evidence>
<dbReference type="AlphaFoldDB" id="A0A0D0D2C4"/>
<keyword evidence="2" id="KW-1185">Reference proteome</keyword>
<dbReference type="HOGENOM" id="CLU_560262_0_0_1"/>